<dbReference type="VEuPathDB" id="CryptoDB:CMU_008010"/>
<dbReference type="EMBL" id="DS989729">
    <property type="protein sequence ID" value="EEA06310.1"/>
    <property type="molecule type" value="Genomic_DNA"/>
</dbReference>
<evidence type="ECO:0000256" key="2">
    <source>
        <dbReference type="SAM" id="MobiDB-lite"/>
    </source>
</evidence>
<dbReference type="GeneID" id="6995765"/>
<evidence type="ECO:0000313" key="3">
    <source>
        <dbReference type="EMBL" id="EEA06310.1"/>
    </source>
</evidence>
<organism evidence="3 4">
    <name type="scientific">Cryptosporidium muris (strain RN66)</name>
    <dbReference type="NCBI Taxonomy" id="441375"/>
    <lineage>
        <taxon>Eukaryota</taxon>
        <taxon>Sar</taxon>
        <taxon>Alveolata</taxon>
        <taxon>Apicomplexa</taxon>
        <taxon>Conoidasida</taxon>
        <taxon>Coccidia</taxon>
        <taxon>Eucoccidiorida</taxon>
        <taxon>Eimeriorina</taxon>
        <taxon>Cryptosporidiidae</taxon>
        <taxon>Cryptosporidium</taxon>
    </lineage>
</organism>
<evidence type="ECO:0008006" key="5">
    <source>
        <dbReference type="Google" id="ProtNLM"/>
    </source>
</evidence>
<feature type="region of interest" description="Disordered" evidence="2">
    <location>
        <begin position="40"/>
        <end position="65"/>
    </location>
</feature>
<name>B6ADL9_CRYMR</name>
<proteinExistence type="inferred from homology"/>
<keyword evidence="4" id="KW-1185">Reference proteome</keyword>
<dbReference type="eggNOG" id="KOG3034">
    <property type="taxonomic scope" value="Eukaryota"/>
</dbReference>
<dbReference type="OMA" id="RNCLLED"/>
<dbReference type="Pfam" id="PF13862">
    <property type="entry name" value="BCCIP"/>
    <property type="match status" value="1"/>
</dbReference>
<protein>
    <recommendedName>
        <fullName evidence="5">Protein BCP1</fullName>
    </recommendedName>
</protein>
<dbReference type="RefSeq" id="XP_002140659.1">
    <property type="nucleotide sequence ID" value="XM_002140623.1"/>
</dbReference>
<accession>B6ADL9</accession>
<dbReference type="GO" id="GO:0005634">
    <property type="term" value="C:nucleus"/>
    <property type="evidence" value="ECO:0007669"/>
    <property type="project" value="TreeGrafter"/>
</dbReference>
<dbReference type="InterPro" id="IPR025602">
    <property type="entry name" value="BCP1_family"/>
</dbReference>
<feature type="compositionally biased region" description="Acidic residues" evidence="2">
    <location>
        <begin position="47"/>
        <end position="57"/>
    </location>
</feature>
<dbReference type="AlphaFoldDB" id="B6ADL9"/>
<evidence type="ECO:0000256" key="1">
    <source>
        <dbReference type="ARBA" id="ARBA00006781"/>
    </source>
</evidence>
<reference evidence="3" key="1">
    <citation type="submission" date="2008-06" db="EMBL/GenBank/DDBJ databases">
        <authorList>
            <person name="Lorenzi H."/>
            <person name="Inman J."/>
            <person name="Miller J."/>
            <person name="Schobel S."/>
            <person name="Amedeo P."/>
            <person name="Caler E.V."/>
            <person name="da Silva J."/>
        </authorList>
    </citation>
    <scope>NUCLEOTIDE SEQUENCE [LARGE SCALE GENOMIC DNA]</scope>
    <source>
        <strain evidence="3">RN66</strain>
    </source>
</reference>
<dbReference type="STRING" id="441375.B6ADL9"/>
<dbReference type="PANTHER" id="PTHR13261:SF0">
    <property type="entry name" value="BRCA2 AND CDKN1A-INTERACTING PROTEIN"/>
    <property type="match status" value="1"/>
</dbReference>
<evidence type="ECO:0000313" key="4">
    <source>
        <dbReference type="Proteomes" id="UP000001460"/>
    </source>
</evidence>
<dbReference type="Proteomes" id="UP000001460">
    <property type="component" value="Unassembled WGS sequence"/>
</dbReference>
<dbReference type="PANTHER" id="PTHR13261">
    <property type="entry name" value="BRCA2 AND CDKN1A INTERACTING PROTEIN"/>
    <property type="match status" value="1"/>
</dbReference>
<gene>
    <name evidence="3" type="ORF">CMU_008010</name>
</gene>
<dbReference type="OrthoDB" id="27543at2759"/>
<sequence length="293" mass="34432">MREVEGKNNNYEEIYEDEIFLTGYSTNSSGKKRKIEVMKGFDTSESSTEENESETDNESLSGEFTFHNPDEQDYHSIKNLLVNTEYGKIKDFELYRFVDIICNQGNIGTTVKISDNLIGISTILNIRQYKIVMEHLLKYLEDKIIKKYGNPQFEKLFKSIVYKKNVGLMINERFANIPDEVVPVLRNCLLEDIEWTNNNLSTLVPTGEREFYVWDFILIFTRRFILKKDNNETSAMYPKYEEEFIVQNSRCMITWPSEKTQWCGTGKKGETKLMNEEYVLAILDFECFKRISL</sequence>
<comment type="similarity">
    <text evidence="1">Belongs to the BCP1 family.</text>
</comment>